<evidence type="ECO:0000256" key="1">
    <source>
        <dbReference type="SAM" id="Phobius"/>
    </source>
</evidence>
<dbReference type="Pfam" id="PF13400">
    <property type="entry name" value="Tad"/>
    <property type="match status" value="1"/>
</dbReference>
<dbReference type="RefSeq" id="WP_272735828.1">
    <property type="nucleotide sequence ID" value="NZ_CP116942.1"/>
</dbReference>
<keyword evidence="1" id="KW-0472">Membrane</keyword>
<dbReference type="EMBL" id="CP116942">
    <property type="protein sequence ID" value="WCO66305.1"/>
    <property type="molecule type" value="Genomic_DNA"/>
</dbReference>
<accession>A0AAE9Y473</accession>
<protein>
    <submittedName>
        <fullName evidence="3">Pilus assembly protein TadG-related protein</fullName>
    </submittedName>
</protein>
<dbReference type="KEGG" id="ima:PO878_17535"/>
<keyword evidence="4" id="KW-1185">Reference proteome</keyword>
<keyword evidence="1" id="KW-1133">Transmembrane helix</keyword>
<evidence type="ECO:0000313" key="3">
    <source>
        <dbReference type="EMBL" id="WCO66305.1"/>
    </source>
</evidence>
<organism evidence="3 4">
    <name type="scientific">Iamia majanohamensis</name>
    <dbReference type="NCBI Taxonomy" id="467976"/>
    <lineage>
        <taxon>Bacteria</taxon>
        <taxon>Bacillati</taxon>
        <taxon>Actinomycetota</taxon>
        <taxon>Acidimicrobiia</taxon>
        <taxon>Acidimicrobiales</taxon>
        <taxon>Iamiaceae</taxon>
        <taxon>Iamia</taxon>
    </lineage>
</organism>
<dbReference type="Proteomes" id="UP001216390">
    <property type="component" value="Chromosome"/>
</dbReference>
<evidence type="ECO:0000259" key="2">
    <source>
        <dbReference type="Pfam" id="PF13400"/>
    </source>
</evidence>
<reference evidence="3" key="1">
    <citation type="submission" date="2023-01" db="EMBL/GenBank/DDBJ databases">
        <title>The diversity of Class Acidimicrobiia in South China Sea sediment environments and the proposal of Iamia marina sp. nov., a novel species of the genus Iamia.</title>
        <authorList>
            <person name="He Y."/>
            <person name="Tian X."/>
        </authorList>
    </citation>
    <scope>NUCLEOTIDE SEQUENCE</scope>
    <source>
        <strain evidence="3">DSM 19957</strain>
    </source>
</reference>
<feature type="domain" description="Putative Flp pilus-assembly TadG-like N-terminal" evidence="2">
    <location>
        <begin position="8"/>
        <end position="54"/>
    </location>
</feature>
<name>A0AAE9Y473_9ACTN</name>
<keyword evidence="1" id="KW-0812">Transmembrane</keyword>
<feature type="transmembrane region" description="Helical" evidence="1">
    <location>
        <begin position="12"/>
        <end position="29"/>
    </location>
</feature>
<gene>
    <name evidence="3" type="ORF">PO878_17535</name>
</gene>
<dbReference type="InterPro" id="IPR028087">
    <property type="entry name" value="Tad_N"/>
</dbReference>
<proteinExistence type="predicted"/>
<evidence type="ECO:0000313" key="4">
    <source>
        <dbReference type="Proteomes" id="UP001216390"/>
    </source>
</evidence>
<dbReference type="AlphaFoldDB" id="A0AAE9Y473"/>
<sequence>MTRDPEQGSVTAFVTVVAVALVLVAGMAYDGGEIIAAQAQARGAANGAARAGAQEIDITHLRSTGEAVLDPAAAAASAEDYLDRSGVAGEAVVVGADITVTVTLRQPLRILPGPDRVLTVTETATAVTGPAP</sequence>